<gene>
    <name evidence="1" type="ORF">Nepgr_025886</name>
</gene>
<dbReference type="Proteomes" id="UP001279734">
    <property type="component" value="Unassembled WGS sequence"/>
</dbReference>
<dbReference type="EMBL" id="BSYO01000027">
    <property type="protein sequence ID" value="GMH24043.1"/>
    <property type="molecule type" value="Genomic_DNA"/>
</dbReference>
<proteinExistence type="predicted"/>
<organism evidence="1 2">
    <name type="scientific">Nepenthes gracilis</name>
    <name type="common">Slender pitcher plant</name>
    <dbReference type="NCBI Taxonomy" id="150966"/>
    <lineage>
        <taxon>Eukaryota</taxon>
        <taxon>Viridiplantae</taxon>
        <taxon>Streptophyta</taxon>
        <taxon>Embryophyta</taxon>
        <taxon>Tracheophyta</taxon>
        <taxon>Spermatophyta</taxon>
        <taxon>Magnoliopsida</taxon>
        <taxon>eudicotyledons</taxon>
        <taxon>Gunneridae</taxon>
        <taxon>Pentapetalae</taxon>
        <taxon>Caryophyllales</taxon>
        <taxon>Nepenthaceae</taxon>
        <taxon>Nepenthes</taxon>
    </lineage>
</organism>
<evidence type="ECO:0000313" key="2">
    <source>
        <dbReference type="Proteomes" id="UP001279734"/>
    </source>
</evidence>
<accession>A0AAD3Y036</accession>
<protein>
    <submittedName>
        <fullName evidence="1">Uncharacterized protein</fullName>
    </submittedName>
</protein>
<name>A0AAD3Y036_NEPGR</name>
<sequence>MSARALIFSGFASIPRWKMMKPRNFPEATPKMHSAGFSLLTKHPKRLWQIADMVACGSVLDEHVVNIDFHIAVDLFLKYFGYQPLVGGSCVLRSKGYHLIAVSSLVCHKQDFINVDEIDAHSLLPTAFLYQDYVGEPIGSESSPNLWIITRAKIPGMSVGVHAKMSAFRRRIVISSSSSAPVAVTKTDDDVSSALLLLPYLLILVVCRVLDWSGGDYVDHSCRNLISWRERPRSFLARSVRALTMALNEPSEMAHSN</sequence>
<evidence type="ECO:0000313" key="1">
    <source>
        <dbReference type="EMBL" id="GMH24043.1"/>
    </source>
</evidence>
<keyword evidence="2" id="KW-1185">Reference proteome</keyword>
<dbReference type="AlphaFoldDB" id="A0AAD3Y036"/>
<comment type="caution">
    <text evidence="1">The sequence shown here is derived from an EMBL/GenBank/DDBJ whole genome shotgun (WGS) entry which is preliminary data.</text>
</comment>
<reference evidence="1" key="1">
    <citation type="submission" date="2023-05" db="EMBL/GenBank/DDBJ databases">
        <title>Nepenthes gracilis genome sequencing.</title>
        <authorList>
            <person name="Fukushima K."/>
        </authorList>
    </citation>
    <scope>NUCLEOTIDE SEQUENCE</scope>
    <source>
        <strain evidence="1">SING2019-196</strain>
    </source>
</reference>